<accession>C7R065</accession>
<proteinExistence type="predicted"/>
<dbReference type="Pfam" id="PF17963">
    <property type="entry name" value="Big_9"/>
    <property type="match status" value="5"/>
</dbReference>
<evidence type="ECO:0000313" key="6">
    <source>
        <dbReference type="EMBL" id="ACV08124.1"/>
    </source>
</evidence>
<dbReference type="Pfam" id="PF17803">
    <property type="entry name" value="Cadherin_4"/>
    <property type="match status" value="1"/>
</dbReference>
<dbReference type="RefSeq" id="WP_015770753.1">
    <property type="nucleotide sequence ID" value="NC_013174.1"/>
</dbReference>
<dbReference type="PANTHER" id="PTHR13817:SF73">
    <property type="entry name" value="FIBRONECTIN TYPE-III DOMAIN-CONTAINING PROTEIN"/>
    <property type="match status" value="1"/>
</dbReference>
<feature type="domain" description="Fibronectin type-III" evidence="5">
    <location>
        <begin position="1668"/>
        <end position="1762"/>
    </location>
</feature>
<dbReference type="InterPro" id="IPR036116">
    <property type="entry name" value="FN3_sf"/>
</dbReference>
<dbReference type="NCBIfam" id="NF012211">
    <property type="entry name" value="tand_rpt_95"/>
    <property type="match status" value="2"/>
</dbReference>
<keyword evidence="7" id="KW-1185">Reference proteome</keyword>
<feature type="domain" description="Fibronectin type-III" evidence="5">
    <location>
        <begin position="1571"/>
        <end position="1667"/>
    </location>
</feature>
<dbReference type="Gene3D" id="2.60.40.10">
    <property type="entry name" value="Immunoglobulins"/>
    <property type="match status" value="5"/>
</dbReference>
<sequence length="2043" mass="212868">MKWWPQRTSRSQRSEPLSATRLSSVTVGVAVPAVLATLAIINPGYDISDVDLNDGSVWITNTTELKAGRYHAKVKEINGGVVPTDQTFDVLQDGQDVLIAQGASLSRVDPANVAFDAVAQIPAGAATSMAAGVLAVTDDSGSVWVQRVSDLTTIDDTTPPLADFGDGAVSTVDRSGIVHAWDPGTGAVSSWSGSGAVASEPVTLKDAVGLPVGARDQSRTPQLTAVGSTPVLAVGTTVYTPRQSVNLQEYGSTVALAAPATHGEAVVVATDRALLSVSLNSGDVTVVSEGMQGEPAIPVVVGACTYGAWAASANNYVNTCDGNTVQSIEGMSQGSQVVFRVNRRVVVLNDVVQGRVWLPEELPQPEEPNWSEVQSPDSLENENPDDDDSDLVQANTAECQTDDRAPKANDDEYGVRAGRTTVLNILGNDTVGQCGIIAVSETGALPDAFGTVRQIHSGRSLQVTVAENASGTQEFTYTISDGRGTNPPSTATVSLTVRDTGVNSAPEQIHESRMEVEQGAQAQYNVLADFLDPDGDQLVLEAATIEGEQGAVRFSQDGIMTYIADVDSQGVQTVSVVVSDGVERTTGIVAVEVSPLGTLPPTVDPIHEVTYVSSPVEVNVLAALNSRSAEPSRLAGVEEVAGTTLTTDLDAGTFTFSAPTPGTYYVRANVVSSPHSITALARIDVREWPGEPQPPVAVSDVALLPAGGQVTVAPLANDIDPNGGVLVITGVTTSDASTLSVGVTEHRYVTIKSRVALTEPEVVTYEIDNGYARVTGEILVQPTEPSTQQRAPEVTPITVTVRTGGVVTIPVLDSASDADGDTISVVQDLPEPLSEAEGLMFVSGNVIRYQAPDEPRTTRTTFTVRDEHGNLGSGELTILVHESNPEAKAPPKPRNITARAYAGETIRIPIPLTGIDVDGDGVTLLGLGDQAPTQGFISAQGATWLEYTASRTARGTDVFTYAVEDWTGQRVLATVRVGLVEKPEGALPIVATDDEVTVEPGANVEVRVLRNDIDPSGLDLTIQPLPDVEGLIATVSGRRIAVEVPQDAETKTYAIPYQVTNPVGGTANAVLRVHVSEDAGIAAPLAEDITVAPTEVIDKSTVEVDVMEVAENPSGPLSDLRLSIPPSHSDVAQVVGSDRVLVTLTDTAQTIPYRLENRHDSGAYTYAFITVPALGDFPPTVRPRVRELRVASGAELTIPLAEFVQVGTGKTAQILDTSTVSATQSDGSALTVDATTLRFVSRPGFAGTASITFEVWDSATQSDSGRSAVLTLPITVFAEEDLPPTFSPTLVRVPQGSAPITVDLNLFTTPADGATNTEFGYRVASPATSGFLASIDGSTLSVSAPPELSRGTQGSLALTINYGLAGSIQQTIPFEVVASTEPPPSVSDRDVIANAGESQTVDLLAGAYDPVGLGLRITSVRVLTSGTGTTATVQGNKVAVTPGADFAGTVRVAATVADGLNDPNRVTEATINLTVRKVPDAPRTPRVSNPSNRAVTVAWDAPNANGAPITGYRVTAQPGGATQTCASTSCTFEGLTNGTEYRFTVAALNDVGYSDESPTSGGITPDVLPGAPGTPQLTDGDGQITATWERASNDGSPIRSYTVELSPGVGGAGVTVKEVSGTSTTLTGLTNGTAYKVRVRANNSALTDGGAGPWSPLSASATPAGPPPTPSVSARLGGAQEIKVSWRLDSTNGAALRNYTLTVLQGGTEVRTVTLDPGATDWSFTNAQDGVDYRFAVRATNRAGTSKAGTSDAISTFSAPSSPGAGQTAVDETRSYAQGGRITLNWSAPSATGGVGIGITHYELSGVPGQISGTSYRLDGLTPGQATPSYKVRACNTRGACSEWTTLPGATPVTAPQRPTLEANFSHNYDEFNLTLTAGATGGYSNVTHEYRINGGEWRTISSGDAITGLSVRRNEVDGVITIEGRSTNKSGTSPLTATTLTLRQPTAPTSVEVTVTDAGNIPVSWQPAQERGYRIQEYEACWSVRGGTCSDWKWIGGRQDTSGTHWPDLELPDAGGEFDLHLRARTSTGVGATAVTPFTYEP</sequence>
<dbReference type="SUPFAM" id="SSF49265">
    <property type="entry name" value="Fibronectin type III"/>
    <property type="match status" value="3"/>
</dbReference>
<dbReference type="eggNOG" id="COG4733">
    <property type="taxonomic scope" value="Bacteria"/>
</dbReference>
<dbReference type="Proteomes" id="UP000000628">
    <property type="component" value="Chromosome"/>
</dbReference>
<protein>
    <submittedName>
        <fullName evidence="6">Fibronectin type III domain protein</fullName>
    </submittedName>
</protein>
<evidence type="ECO:0000313" key="7">
    <source>
        <dbReference type="Proteomes" id="UP000000628"/>
    </source>
</evidence>
<dbReference type="InterPro" id="IPR013783">
    <property type="entry name" value="Ig-like_fold"/>
</dbReference>
<feature type="compositionally biased region" description="Polar residues" evidence="4">
    <location>
        <begin position="1746"/>
        <end position="1765"/>
    </location>
</feature>
<feature type="compositionally biased region" description="Acidic residues" evidence="4">
    <location>
        <begin position="379"/>
        <end position="390"/>
    </location>
</feature>
<gene>
    <name evidence="6" type="ordered locus">Jden_0459</name>
</gene>
<feature type="domain" description="Fibronectin type-III" evidence="5">
    <location>
        <begin position="1948"/>
        <end position="2043"/>
    </location>
</feature>
<dbReference type="Pfam" id="PF00041">
    <property type="entry name" value="fn3"/>
    <property type="match status" value="2"/>
</dbReference>
<evidence type="ECO:0000256" key="4">
    <source>
        <dbReference type="SAM" id="MobiDB-lite"/>
    </source>
</evidence>
<organism evidence="6 7">
    <name type="scientific">Jonesia denitrificans (strain ATCC 14870 / DSM 20603 / BCRC 15368 / CIP 55.134 / JCM 11481 / NBRC 15587 / NCTC 10816 / Prevot 55134)</name>
    <name type="common">Listeria denitrificans</name>
    <dbReference type="NCBI Taxonomy" id="471856"/>
    <lineage>
        <taxon>Bacteria</taxon>
        <taxon>Bacillati</taxon>
        <taxon>Actinomycetota</taxon>
        <taxon>Actinomycetes</taxon>
        <taxon>Micrococcales</taxon>
        <taxon>Jonesiaceae</taxon>
        <taxon>Jonesia</taxon>
    </lineage>
</organism>
<dbReference type="HOGENOM" id="CLU_001730_1_0_11"/>
<dbReference type="EMBL" id="CP001706">
    <property type="protein sequence ID" value="ACV08124.1"/>
    <property type="molecule type" value="Genomic_DNA"/>
</dbReference>
<keyword evidence="3" id="KW-0119">Carbohydrate metabolism</keyword>
<feature type="region of interest" description="Disordered" evidence="4">
    <location>
        <begin position="359"/>
        <end position="391"/>
    </location>
</feature>
<keyword evidence="2" id="KW-0326">Glycosidase</keyword>
<evidence type="ECO:0000256" key="2">
    <source>
        <dbReference type="ARBA" id="ARBA00023295"/>
    </source>
</evidence>
<dbReference type="GO" id="GO:0000272">
    <property type="term" value="P:polysaccharide catabolic process"/>
    <property type="evidence" value="ECO:0007669"/>
    <property type="project" value="UniProtKB-KW"/>
</dbReference>
<evidence type="ECO:0000259" key="5">
    <source>
        <dbReference type="PROSITE" id="PS50853"/>
    </source>
</evidence>
<feature type="domain" description="Fibronectin type-III" evidence="5">
    <location>
        <begin position="1481"/>
        <end position="1567"/>
    </location>
</feature>
<dbReference type="OrthoDB" id="5241356at2"/>
<feature type="region of interest" description="Disordered" evidence="4">
    <location>
        <begin position="1746"/>
        <end position="1768"/>
    </location>
</feature>
<dbReference type="GO" id="GO:0016798">
    <property type="term" value="F:hydrolase activity, acting on glycosyl bonds"/>
    <property type="evidence" value="ECO:0007669"/>
    <property type="project" value="UniProtKB-KW"/>
</dbReference>
<dbReference type="KEGG" id="jde:Jden_0459"/>
<dbReference type="PANTHER" id="PTHR13817">
    <property type="entry name" value="TITIN"/>
    <property type="match status" value="1"/>
</dbReference>
<feature type="region of interest" description="Disordered" evidence="4">
    <location>
        <begin position="1646"/>
        <end position="1671"/>
    </location>
</feature>
<dbReference type="PRINTS" id="PR00014">
    <property type="entry name" value="FNTYPEIII"/>
</dbReference>
<keyword evidence="3" id="KW-0624">Polysaccharide degradation</keyword>
<dbReference type="InterPro" id="IPR003961">
    <property type="entry name" value="FN3_dom"/>
</dbReference>
<evidence type="ECO:0000256" key="3">
    <source>
        <dbReference type="ARBA" id="ARBA00023326"/>
    </source>
</evidence>
<dbReference type="InterPro" id="IPR040853">
    <property type="entry name" value="RapA2_cadherin-like"/>
</dbReference>
<name>C7R065_JONDD</name>
<dbReference type="InterPro" id="IPR050964">
    <property type="entry name" value="Striated_Muscle_Regulatory"/>
</dbReference>
<keyword evidence="1" id="KW-0677">Repeat</keyword>
<reference evidence="6 7" key="1">
    <citation type="journal article" date="2009" name="Stand. Genomic Sci.">
        <title>Complete genome sequence of Jonesia denitrificans type strain (Prevot 55134).</title>
        <authorList>
            <person name="Pukall R."/>
            <person name="Gehrich-Schroter G."/>
            <person name="Lapidus A."/>
            <person name="Nolan M."/>
            <person name="Glavina Del Rio T."/>
            <person name="Lucas S."/>
            <person name="Chen F."/>
            <person name="Tice H."/>
            <person name="Pitluck S."/>
            <person name="Cheng J.F."/>
            <person name="Copeland A."/>
            <person name="Saunders E."/>
            <person name="Brettin T."/>
            <person name="Detter J.C."/>
            <person name="Bruce D."/>
            <person name="Goodwin L."/>
            <person name="Pati A."/>
            <person name="Ivanova N."/>
            <person name="Mavromatis K."/>
            <person name="Ovchinnikova G."/>
            <person name="Chen A."/>
            <person name="Palaniappan K."/>
            <person name="Land M."/>
            <person name="Hauser L."/>
            <person name="Chang Y.J."/>
            <person name="Jeffries C.D."/>
            <person name="Chain P."/>
            <person name="Goker M."/>
            <person name="Bristow J."/>
            <person name="Eisen J.A."/>
            <person name="Markowitz V."/>
            <person name="Hugenholtz P."/>
            <person name="Kyrpides N.C."/>
            <person name="Klenk H.P."/>
            <person name="Han C."/>
        </authorList>
    </citation>
    <scope>NUCLEOTIDE SEQUENCE [LARGE SCALE GENOMIC DNA]</scope>
    <source>
        <strain evidence="7">ATCC 14870 / DSM 20603 / BCRC 15368 / CIP 55.134 / JCM 11481 / NBRC 15587 / NCTC 10816 / Prevot 55134</strain>
    </source>
</reference>
<dbReference type="STRING" id="471856.Jden_0459"/>
<evidence type="ECO:0000256" key="1">
    <source>
        <dbReference type="ARBA" id="ARBA00022737"/>
    </source>
</evidence>
<dbReference type="CDD" id="cd00063">
    <property type="entry name" value="FN3"/>
    <property type="match status" value="4"/>
</dbReference>
<keyword evidence="2" id="KW-0378">Hydrolase</keyword>
<dbReference type="SMART" id="SM00060">
    <property type="entry name" value="FN3"/>
    <property type="match status" value="5"/>
</dbReference>
<dbReference type="PROSITE" id="PS50853">
    <property type="entry name" value="FN3"/>
    <property type="match status" value="4"/>
</dbReference>